<evidence type="ECO:0000313" key="7">
    <source>
        <dbReference type="EMBL" id="WEG36130.1"/>
    </source>
</evidence>
<keyword evidence="2" id="KW-0285">Flavoprotein</keyword>
<dbReference type="PRINTS" id="PR00368">
    <property type="entry name" value="FADPNR"/>
</dbReference>
<dbReference type="Pfam" id="PF07992">
    <property type="entry name" value="Pyr_redox_2"/>
    <property type="match status" value="1"/>
</dbReference>
<keyword evidence="3" id="KW-0274">FAD</keyword>
<dbReference type="InterPro" id="IPR016156">
    <property type="entry name" value="FAD/NAD-linked_Rdtase_dimer_sf"/>
</dbReference>
<proteinExistence type="predicted"/>
<gene>
    <name evidence="7" type="ORF">PYS61_02890</name>
</gene>
<reference evidence="7 8" key="1">
    <citation type="submission" date="2023-02" db="EMBL/GenBank/DDBJ databases">
        <title>Novel Oscillospiraceae bacterial genomes.</title>
        <authorList>
            <person name="Srinivasan S."/>
            <person name="Austin M.N."/>
            <person name="Fiedler T.L."/>
            <person name="Strenk S.M."/>
            <person name="Agnew K.J."/>
            <person name="Nagana Gowda G.A."/>
            <person name="Raftery D."/>
            <person name="Beamer M.A."/>
            <person name="Achilles S.L."/>
            <person name="Wiesenfeld H.C."/>
            <person name="Fredricks D.N."/>
            <person name="Hillier S.L."/>
        </authorList>
    </citation>
    <scope>NUCLEOTIDE SEQUENCE [LARGE SCALE GENOMIC DNA]</scope>
    <source>
        <strain evidence="7 8">CHIC02 1186E3-8</strain>
    </source>
</reference>
<dbReference type="Gene3D" id="3.30.390.30">
    <property type="match status" value="1"/>
</dbReference>
<dbReference type="EMBL" id="CP118868">
    <property type="protein sequence ID" value="WEG36130.1"/>
    <property type="molecule type" value="Genomic_DNA"/>
</dbReference>
<evidence type="ECO:0000256" key="1">
    <source>
        <dbReference type="ARBA" id="ARBA00001974"/>
    </source>
</evidence>
<comment type="cofactor">
    <cofactor evidence="1">
        <name>FAD</name>
        <dbReference type="ChEBI" id="CHEBI:57692"/>
    </cofactor>
</comment>
<keyword evidence="4" id="KW-0560">Oxidoreductase</keyword>
<evidence type="ECO:0000256" key="5">
    <source>
        <dbReference type="ARBA" id="ARBA00023284"/>
    </source>
</evidence>
<accession>A0ABY8C604</accession>
<dbReference type="InterPro" id="IPR036188">
    <property type="entry name" value="FAD/NAD-bd_sf"/>
</dbReference>
<evidence type="ECO:0000313" key="8">
    <source>
        <dbReference type="Proteomes" id="UP001220478"/>
    </source>
</evidence>
<evidence type="ECO:0000259" key="6">
    <source>
        <dbReference type="Pfam" id="PF07992"/>
    </source>
</evidence>
<organism evidence="7 8">
    <name type="scientific">Amygdalobacter indicium</name>
    <dbReference type="NCBI Taxonomy" id="3029272"/>
    <lineage>
        <taxon>Bacteria</taxon>
        <taxon>Bacillati</taxon>
        <taxon>Bacillota</taxon>
        <taxon>Clostridia</taxon>
        <taxon>Eubacteriales</taxon>
        <taxon>Oscillospiraceae</taxon>
        <taxon>Amygdalobacter</taxon>
    </lineage>
</organism>
<evidence type="ECO:0000256" key="4">
    <source>
        <dbReference type="ARBA" id="ARBA00023002"/>
    </source>
</evidence>
<dbReference type="PANTHER" id="PTHR43429">
    <property type="entry name" value="PYRIDINE NUCLEOTIDE-DISULFIDE OXIDOREDUCTASE DOMAIN-CONTAINING"/>
    <property type="match status" value="1"/>
</dbReference>
<dbReference type="PANTHER" id="PTHR43429:SF1">
    <property type="entry name" value="NAD(P)H SULFUR OXIDOREDUCTASE (COA-DEPENDENT)"/>
    <property type="match status" value="1"/>
</dbReference>
<sequence>MKYAIIGTSHAGYEAVQTILEREPQAEIHLYEAGATASFLSCGIQSYLEGESSCLSKIHYANEESYKNQGVHIHVNTTVTGFDAAKHVLTYTDANGAGSESYDKLILGVGAIPAPLKVAGADLANVYYMRGEVWADKIKKRMASARQVVVIGGGYIGIEAAEAYAKAGKEVTVIDFQKRILPTYLDQEFTDILTAEAQKHNLTFRGGEGVVEFTGSDGQVTAVKTDKGTYPCDTVIIAVGIKPNTAWLKGLVDLDQRGFILTDAYQQTSAQDVYAAGDATYIQYAPNGQKAAIALATNARRQGIVAAKNAMGEKASVQPVSGTSALALFDYHFATSGINSANCSSYQGKVASTYLVQRVRPTFLDQPAEAVNTLYSKIYYDAETKVILGAQFMSQFDITQYANIISLAIFNKNTLAELSMQDFFFQPEYVGPWHAICTLALQAEKRTYGAEKMLFM</sequence>
<dbReference type="SUPFAM" id="SSF55424">
    <property type="entry name" value="FAD/NAD-linked reductases, dimerisation (C-terminal) domain"/>
    <property type="match status" value="1"/>
</dbReference>
<dbReference type="Proteomes" id="UP001220478">
    <property type="component" value="Chromosome"/>
</dbReference>
<evidence type="ECO:0000256" key="3">
    <source>
        <dbReference type="ARBA" id="ARBA00022827"/>
    </source>
</evidence>
<dbReference type="InterPro" id="IPR023753">
    <property type="entry name" value="FAD/NAD-binding_dom"/>
</dbReference>
<dbReference type="SUPFAM" id="SSF51905">
    <property type="entry name" value="FAD/NAD(P)-binding domain"/>
    <property type="match status" value="2"/>
</dbReference>
<dbReference type="Gene3D" id="3.50.50.60">
    <property type="entry name" value="FAD/NAD(P)-binding domain"/>
    <property type="match status" value="2"/>
</dbReference>
<evidence type="ECO:0000256" key="2">
    <source>
        <dbReference type="ARBA" id="ARBA00022630"/>
    </source>
</evidence>
<dbReference type="PRINTS" id="PR00411">
    <property type="entry name" value="PNDRDTASEI"/>
</dbReference>
<feature type="domain" description="FAD/NAD(P)-binding" evidence="6">
    <location>
        <begin position="1"/>
        <end position="303"/>
    </location>
</feature>
<dbReference type="InterPro" id="IPR050260">
    <property type="entry name" value="FAD-bd_OxRdtase"/>
</dbReference>
<dbReference type="RefSeq" id="WP_315572141.1">
    <property type="nucleotide sequence ID" value="NZ_CP118868.1"/>
</dbReference>
<protein>
    <submittedName>
        <fullName evidence="7">FAD/NAD(P)-binding oxidoreductase</fullName>
    </submittedName>
</protein>
<name>A0ABY8C604_9FIRM</name>
<keyword evidence="5" id="KW-0676">Redox-active center</keyword>
<keyword evidence="8" id="KW-1185">Reference proteome</keyword>